<proteinExistence type="predicted"/>
<comment type="caution">
    <text evidence="1">The sequence shown here is derived from an EMBL/GenBank/DDBJ whole genome shotgun (WGS) entry which is preliminary data.</text>
</comment>
<accession>A0ACB6Z703</accession>
<name>A0ACB6Z703_THEGA</name>
<sequence>MKPNKNSNHPILISRLRGQKYPPPIPKLGNLECFFAKPFEEHPQSKGIQLPESSFPVPGPLDPTKRDGLLSYAYSLYDTFVTGESPTGPDGPIAAHAPMLLPLLELLHGLDPSHLQTALLLGCVYHHQGLYQRALNVNRELLERYPNNVEMMCNMGSTFKVMGLTVQAFEFWWKALHIQPALWDALDNMLTVILGSSHWEGDLPNPSHSQSFHEQQLRQSLELCNFVLDSTDGHVVELHCAQRTLHLRSIICHALHDQREWADLFRGIQLALNSSESSRTPPYAIDDLILAAHFVGALACVDQLSPTTPGLEGTMKVTDELRRKISPDFDVFEFIRTNSERLLGTVGKSPPILLLSPAEALYLPSAMWKPTHILSLPDSVSRFSTSGSLRDDTGIITGRLLSTLATRIGGVARVNDFGPDGSRIGQFGNFSKFQPSLSVVLLLRYVALGLAPSSQAFKALGDLISSIGEDVTRVMTEGGAGSEMKLDTTGVAMLYHEFGMKMHC</sequence>
<protein>
    <submittedName>
        <fullName evidence="1">Uncharacterized protein</fullName>
    </submittedName>
</protein>
<organism evidence="1 2">
    <name type="scientific">Thelephora ganbajun</name>
    <name type="common">Ganba fungus</name>
    <dbReference type="NCBI Taxonomy" id="370292"/>
    <lineage>
        <taxon>Eukaryota</taxon>
        <taxon>Fungi</taxon>
        <taxon>Dikarya</taxon>
        <taxon>Basidiomycota</taxon>
        <taxon>Agaricomycotina</taxon>
        <taxon>Agaricomycetes</taxon>
        <taxon>Thelephorales</taxon>
        <taxon>Thelephoraceae</taxon>
        <taxon>Thelephora</taxon>
    </lineage>
</organism>
<evidence type="ECO:0000313" key="1">
    <source>
        <dbReference type="EMBL" id="KAF9645150.1"/>
    </source>
</evidence>
<dbReference type="EMBL" id="MU118102">
    <property type="protein sequence ID" value="KAF9645150.1"/>
    <property type="molecule type" value="Genomic_DNA"/>
</dbReference>
<reference evidence="1" key="1">
    <citation type="submission" date="2019-10" db="EMBL/GenBank/DDBJ databases">
        <authorList>
            <consortium name="DOE Joint Genome Institute"/>
            <person name="Kuo A."/>
            <person name="Miyauchi S."/>
            <person name="Kiss E."/>
            <person name="Drula E."/>
            <person name="Kohler A."/>
            <person name="Sanchez-Garcia M."/>
            <person name="Andreopoulos B."/>
            <person name="Barry K.W."/>
            <person name="Bonito G."/>
            <person name="Buee M."/>
            <person name="Carver A."/>
            <person name="Chen C."/>
            <person name="Cichocki N."/>
            <person name="Clum A."/>
            <person name="Culley D."/>
            <person name="Crous P.W."/>
            <person name="Fauchery L."/>
            <person name="Girlanda M."/>
            <person name="Hayes R."/>
            <person name="Keri Z."/>
            <person name="Labutti K."/>
            <person name="Lipzen A."/>
            <person name="Lombard V."/>
            <person name="Magnuson J."/>
            <person name="Maillard F."/>
            <person name="Morin E."/>
            <person name="Murat C."/>
            <person name="Nolan M."/>
            <person name="Ohm R."/>
            <person name="Pangilinan J."/>
            <person name="Pereira M."/>
            <person name="Perotto S."/>
            <person name="Peter M."/>
            <person name="Riley R."/>
            <person name="Sitrit Y."/>
            <person name="Stielow B."/>
            <person name="Szollosi G."/>
            <person name="Zifcakova L."/>
            <person name="Stursova M."/>
            <person name="Spatafora J.W."/>
            <person name="Tedersoo L."/>
            <person name="Vaario L.-M."/>
            <person name="Yamada A."/>
            <person name="Yan M."/>
            <person name="Wang P."/>
            <person name="Xu J."/>
            <person name="Bruns T."/>
            <person name="Baldrian P."/>
            <person name="Vilgalys R."/>
            <person name="Henrissat B."/>
            <person name="Grigoriev I.V."/>
            <person name="Hibbett D."/>
            <person name="Nagy L.G."/>
            <person name="Martin F.M."/>
        </authorList>
    </citation>
    <scope>NUCLEOTIDE SEQUENCE</scope>
    <source>
        <strain evidence="1">P2</strain>
    </source>
</reference>
<keyword evidence="2" id="KW-1185">Reference proteome</keyword>
<evidence type="ECO:0000313" key="2">
    <source>
        <dbReference type="Proteomes" id="UP000886501"/>
    </source>
</evidence>
<reference evidence="1" key="2">
    <citation type="journal article" date="2020" name="Nat. Commun.">
        <title>Large-scale genome sequencing of mycorrhizal fungi provides insights into the early evolution of symbiotic traits.</title>
        <authorList>
            <person name="Miyauchi S."/>
            <person name="Kiss E."/>
            <person name="Kuo A."/>
            <person name="Drula E."/>
            <person name="Kohler A."/>
            <person name="Sanchez-Garcia M."/>
            <person name="Morin E."/>
            <person name="Andreopoulos B."/>
            <person name="Barry K.W."/>
            <person name="Bonito G."/>
            <person name="Buee M."/>
            <person name="Carver A."/>
            <person name="Chen C."/>
            <person name="Cichocki N."/>
            <person name="Clum A."/>
            <person name="Culley D."/>
            <person name="Crous P.W."/>
            <person name="Fauchery L."/>
            <person name="Girlanda M."/>
            <person name="Hayes R.D."/>
            <person name="Keri Z."/>
            <person name="LaButti K."/>
            <person name="Lipzen A."/>
            <person name="Lombard V."/>
            <person name="Magnuson J."/>
            <person name="Maillard F."/>
            <person name="Murat C."/>
            <person name="Nolan M."/>
            <person name="Ohm R.A."/>
            <person name="Pangilinan J."/>
            <person name="Pereira M.F."/>
            <person name="Perotto S."/>
            <person name="Peter M."/>
            <person name="Pfister S."/>
            <person name="Riley R."/>
            <person name="Sitrit Y."/>
            <person name="Stielow J.B."/>
            <person name="Szollosi G."/>
            <person name="Zifcakova L."/>
            <person name="Stursova M."/>
            <person name="Spatafora J.W."/>
            <person name="Tedersoo L."/>
            <person name="Vaario L.M."/>
            <person name="Yamada A."/>
            <person name="Yan M."/>
            <person name="Wang P."/>
            <person name="Xu J."/>
            <person name="Bruns T."/>
            <person name="Baldrian P."/>
            <person name="Vilgalys R."/>
            <person name="Dunand C."/>
            <person name="Henrissat B."/>
            <person name="Grigoriev I.V."/>
            <person name="Hibbett D."/>
            <person name="Nagy L.G."/>
            <person name="Martin F.M."/>
        </authorList>
    </citation>
    <scope>NUCLEOTIDE SEQUENCE</scope>
    <source>
        <strain evidence="1">P2</strain>
    </source>
</reference>
<dbReference type="Proteomes" id="UP000886501">
    <property type="component" value="Unassembled WGS sequence"/>
</dbReference>
<gene>
    <name evidence="1" type="ORF">BDM02DRAFT_3189965</name>
</gene>